<organism evidence="1 2">
    <name type="scientific">Nephila pilipes</name>
    <name type="common">Giant wood spider</name>
    <name type="synonym">Nephila maculata</name>
    <dbReference type="NCBI Taxonomy" id="299642"/>
    <lineage>
        <taxon>Eukaryota</taxon>
        <taxon>Metazoa</taxon>
        <taxon>Ecdysozoa</taxon>
        <taxon>Arthropoda</taxon>
        <taxon>Chelicerata</taxon>
        <taxon>Arachnida</taxon>
        <taxon>Araneae</taxon>
        <taxon>Araneomorphae</taxon>
        <taxon>Entelegynae</taxon>
        <taxon>Araneoidea</taxon>
        <taxon>Nephilidae</taxon>
        <taxon>Nephila</taxon>
    </lineage>
</organism>
<reference evidence="1" key="1">
    <citation type="submission" date="2020-08" db="EMBL/GenBank/DDBJ databases">
        <title>Multicomponent nature underlies the extraordinary mechanical properties of spider dragline silk.</title>
        <authorList>
            <person name="Kono N."/>
            <person name="Nakamura H."/>
            <person name="Mori M."/>
            <person name="Yoshida Y."/>
            <person name="Ohtoshi R."/>
            <person name="Malay A.D."/>
            <person name="Moran D.A.P."/>
            <person name="Tomita M."/>
            <person name="Numata K."/>
            <person name="Arakawa K."/>
        </authorList>
    </citation>
    <scope>NUCLEOTIDE SEQUENCE</scope>
</reference>
<sequence>MKFRISSSEYSLMDVLIEDLEEHSAGRPSPLRNRSPAAAALAIPTSGRYEKVNSRSTLSSSFFQGSSVLVINRGMDSL</sequence>
<comment type="caution">
    <text evidence="1">The sequence shown here is derived from an EMBL/GenBank/DDBJ whole genome shotgun (WGS) entry which is preliminary data.</text>
</comment>
<evidence type="ECO:0000313" key="1">
    <source>
        <dbReference type="EMBL" id="GFU07235.1"/>
    </source>
</evidence>
<proteinExistence type="predicted"/>
<name>A0A8X6QCJ6_NEPPI</name>
<protein>
    <submittedName>
        <fullName evidence="1">Uncharacterized protein</fullName>
    </submittedName>
</protein>
<dbReference type="EMBL" id="BMAW01028399">
    <property type="protein sequence ID" value="GFU07235.1"/>
    <property type="molecule type" value="Genomic_DNA"/>
</dbReference>
<gene>
    <name evidence="1" type="ORF">NPIL_84201</name>
</gene>
<keyword evidence="2" id="KW-1185">Reference proteome</keyword>
<dbReference type="AlphaFoldDB" id="A0A8X6QCJ6"/>
<dbReference type="Proteomes" id="UP000887013">
    <property type="component" value="Unassembled WGS sequence"/>
</dbReference>
<accession>A0A8X6QCJ6</accession>
<evidence type="ECO:0000313" key="2">
    <source>
        <dbReference type="Proteomes" id="UP000887013"/>
    </source>
</evidence>